<keyword evidence="8" id="KW-0472">Membrane</keyword>
<evidence type="ECO:0000313" key="13">
    <source>
        <dbReference type="Proteomes" id="UP000093000"/>
    </source>
</evidence>
<dbReference type="EMBL" id="LUGH01000504">
    <property type="protein sequence ID" value="OBZ84485.1"/>
    <property type="molecule type" value="Genomic_DNA"/>
</dbReference>
<reference evidence="12 13" key="1">
    <citation type="submission" date="2016-03" db="EMBL/GenBank/DDBJ databases">
        <title>Choanephora cucurbitarum.</title>
        <authorList>
            <person name="Min B."/>
            <person name="Park H."/>
            <person name="Park J.-H."/>
            <person name="Shin H.-D."/>
            <person name="Choi I.-G."/>
        </authorList>
    </citation>
    <scope>NUCLEOTIDE SEQUENCE [LARGE SCALE GENOMIC DNA]</scope>
    <source>
        <strain evidence="12 13">KUS-F28377</strain>
    </source>
</reference>
<dbReference type="CDD" id="cd06867">
    <property type="entry name" value="PX_SNX41_42"/>
    <property type="match status" value="1"/>
</dbReference>
<evidence type="ECO:0000256" key="2">
    <source>
        <dbReference type="ARBA" id="ARBA00010883"/>
    </source>
</evidence>
<feature type="region of interest" description="Disordered" evidence="10">
    <location>
        <begin position="360"/>
        <end position="395"/>
    </location>
</feature>
<dbReference type="OrthoDB" id="289314at2759"/>
<keyword evidence="5" id="KW-0653">Protein transport</keyword>
<evidence type="ECO:0000256" key="3">
    <source>
        <dbReference type="ARBA" id="ARBA00022448"/>
    </source>
</evidence>
<dbReference type="GO" id="GO:0006914">
    <property type="term" value="P:autophagy"/>
    <property type="evidence" value="ECO:0007669"/>
    <property type="project" value="UniProtKB-KW"/>
</dbReference>
<evidence type="ECO:0000313" key="12">
    <source>
        <dbReference type="EMBL" id="OBZ84485.1"/>
    </source>
</evidence>
<dbReference type="GO" id="GO:0042147">
    <property type="term" value="P:retrograde transport, endosome to Golgi"/>
    <property type="evidence" value="ECO:0007669"/>
    <property type="project" value="InterPro"/>
</dbReference>
<dbReference type="FunCoup" id="A0A1C7N5Q9">
    <property type="interactions" value="51"/>
</dbReference>
<dbReference type="STRING" id="101091.A0A1C7N5Q9"/>
<dbReference type="SMART" id="SM00312">
    <property type="entry name" value="PX"/>
    <property type="match status" value="1"/>
</dbReference>
<keyword evidence="4" id="KW-0967">Endosome</keyword>
<evidence type="ECO:0000256" key="1">
    <source>
        <dbReference type="ARBA" id="ARBA00004481"/>
    </source>
</evidence>
<accession>A0A1C7N5Q9</accession>
<dbReference type="SUPFAM" id="SSF103657">
    <property type="entry name" value="BAR/IMD domain-like"/>
    <property type="match status" value="1"/>
</dbReference>
<dbReference type="Gene3D" id="1.20.1270.60">
    <property type="entry name" value="Arfaptin homology (AH) domain/BAR domain"/>
    <property type="match status" value="2"/>
</dbReference>
<dbReference type="InterPro" id="IPR036871">
    <property type="entry name" value="PX_dom_sf"/>
</dbReference>
<dbReference type="InterPro" id="IPR044106">
    <property type="entry name" value="PX_Snx41/Atg20"/>
</dbReference>
<dbReference type="InterPro" id="IPR027267">
    <property type="entry name" value="AH/BAR_dom_sf"/>
</dbReference>
<dbReference type="Gene3D" id="3.30.1520.10">
    <property type="entry name" value="Phox-like domain"/>
    <property type="match status" value="1"/>
</dbReference>
<dbReference type="InterPro" id="IPR001683">
    <property type="entry name" value="PX_dom"/>
</dbReference>
<evidence type="ECO:0000256" key="9">
    <source>
        <dbReference type="SAM" id="Coils"/>
    </source>
</evidence>
<keyword evidence="3" id="KW-0813">Transport</keyword>
<feature type="compositionally biased region" description="Acidic residues" evidence="10">
    <location>
        <begin position="383"/>
        <end position="395"/>
    </location>
</feature>
<evidence type="ECO:0000259" key="11">
    <source>
        <dbReference type="PROSITE" id="PS50195"/>
    </source>
</evidence>
<dbReference type="Pfam" id="PF00787">
    <property type="entry name" value="PX"/>
    <property type="match status" value="1"/>
</dbReference>
<evidence type="ECO:0000256" key="8">
    <source>
        <dbReference type="ARBA" id="ARBA00023136"/>
    </source>
</evidence>
<gene>
    <name evidence="12" type="primary">SNX41_1</name>
    <name evidence="12" type="ORF">A0J61_07470</name>
</gene>
<evidence type="ECO:0000256" key="4">
    <source>
        <dbReference type="ARBA" id="ARBA00022753"/>
    </source>
</evidence>
<dbReference type="GO" id="GO:0015031">
    <property type="term" value="P:protein transport"/>
    <property type="evidence" value="ECO:0007669"/>
    <property type="project" value="UniProtKB-KW"/>
</dbReference>
<evidence type="ECO:0000256" key="7">
    <source>
        <dbReference type="ARBA" id="ARBA00023121"/>
    </source>
</evidence>
<feature type="coiled-coil region" evidence="9">
    <location>
        <begin position="320"/>
        <end position="354"/>
    </location>
</feature>
<comment type="subcellular location">
    <subcellularLocation>
        <location evidence="1">Endosome membrane</location>
        <topology evidence="1">Peripheral membrane protein</topology>
    </subcellularLocation>
</comment>
<evidence type="ECO:0000256" key="6">
    <source>
        <dbReference type="ARBA" id="ARBA00023006"/>
    </source>
</evidence>
<keyword evidence="7" id="KW-0446">Lipid-binding</keyword>
<dbReference type="GO" id="GO:0005829">
    <property type="term" value="C:cytosol"/>
    <property type="evidence" value="ECO:0007669"/>
    <property type="project" value="GOC"/>
</dbReference>
<dbReference type="InterPro" id="IPR051079">
    <property type="entry name" value="Sorting_Nexin_Autophagy"/>
</dbReference>
<comment type="caution">
    <text evidence="12">The sequence shown here is derived from an EMBL/GenBank/DDBJ whole genome shotgun (WGS) entry which is preliminary data.</text>
</comment>
<keyword evidence="6" id="KW-0072">Autophagy</keyword>
<name>A0A1C7N5Q9_9FUNG</name>
<evidence type="ECO:0000256" key="5">
    <source>
        <dbReference type="ARBA" id="ARBA00022927"/>
    </source>
</evidence>
<keyword evidence="13" id="KW-1185">Reference proteome</keyword>
<keyword evidence="9" id="KW-0175">Coiled coil</keyword>
<dbReference type="GO" id="GO:0010008">
    <property type="term" value="C:endosome membrane"/>
    <property type="evidence" value="ECO:0007669"/>
    <property type="project" value="UniProtKB-SubCell"/>
</dbReference>
<dbReference type="InParanoid" id="A0A1C7N5Q9"/>
<sequence>MYTPTTCNCNSRKYSAIRITNAEKQTSDSTNSSSSTFIVYTIHTNVHVLIKLIQAEKDVKRRYSEFESFRKSLTKLYPMCLVPPIPEKHSLCMYPDYTTHKQKDDSVMIEKRKRMLERFLKRVADHPILNQEHVFHRFLDNNHTWSDIAHSPPLSTLPKDPLLSSENSFTSTITNNLPTAATHSPHNSTIPIPSSSYTLKYPDKEFEESESKVTKPVQQVSFQFEKSQKRIVRRLGDLSYDYAELGSAYNALSLNETGQLSDVIEKIGQVVDDSCTTTKQMIQSLEVEFSEHVQDYTQYIQIAKKVLQYRRLKQAQIELIEESIDNKKGLLRNLVKTEEEAQKLKLDLDKHTFEDTPHVQRPVTVTSKAARHGEQETASNEQAEGEEEGDEENSMIDTESIEDGFSAIIKSPMQEGSVKEEASLDYPTNASAPILRASKNQTKRWSSPRKLISAVTYTIQGMIDTDPEQTRRNQIDKLKSNIEQLENMKTKTRKELKEMSLVIHQEFERLQHQKETEIRSILVSFAKIHATYCEQNATSWEHVRDELASTMETMK</sequence>
<organism evidence="12 13">
    <name type="scientific">Choanephora cucurbitarum</name>
    <dbReference type="NCBI Taxonomy" id="101091"/>
    <lineage>
        <taxon>Eukaryota</taxon>
        <taxon>Fungi</taxon>
        <taxon>Fungi incertae sedis</taxon>
        <taxon>Mucoromycota</taxon>
        <taxon>Mucoromycotina</taxon>
        <taxon>Mucoromycetes</taxon>
        <taxon>Mucorales</taxon>
        <taxon>Mucorineae</taxon>
        <taxon>Choanephoraceae</taxon>
        <taxon>Choanephoroideae</taxon>
        <taxon>Choanephora</taxon>
    </lineage>
</organism>
<dbReference type="Proteomes" id="UP000093000">
    <property type="component" value="Unassembled WGS sequence"/>
</dbReference>
<feature type="coiled-coil region" evidence="9">
    <location>
        <begin position="468"/>
        <end position="502"/>
    </location>
</feature>
<dbReference type="PROSITE" id="PS50195">
    <property type="entry name" value="PX"/>
    <property type="match status" value="1"/>
</dbReference>
<comment type="similarity">
    <text evidence="2">Belongs to the sorting nexin family.</text>
</comment>
<dbReference type="PANTHER" id="PTHR46979">
    <property type="entry name" value="SORTING NEXIN-41"/>
    <property type="match status" value="1"/>
</dbReference>
<dbReference type="SUPFAM" id="SSF64268">
    <property type="entry name" value="PX domain"/>
    <property type="match status" value="1"/>
</dbReference>
<proteinExistence type="inferred from homology"/>
<protein>
    <submittedName>
        <fullName evidence="12">Sorting nexin-41</fullName>
    </submittedName>
</protein>
<dbReference type="AlphaFoldDB" id="A0A1C7N5Q9"/>
<evidence type="ECO:0000256" key="10">
    <source>
        <dbReference type="SAM" id="MobiDB-lite"/>
    </source>
</evidence>
<dbReference type="PANTHER" id="PTHR46979:SF2">
    <property type="entry name" value="SORTING NEXIN-41"/>
    <property type="match status" value="1"/>
</dbReference>
<feature type="domain" description="PX" evidence="11">
    <location>
        <begin position="18"/>
        <end position="145"/>
    </location>
</feature>
<dbReference type="GO" id="GO:0035091">
    <property type="term" value="F:phosphatidylinositol binding"/>
    <property type="evidence" value="ECO:0007669"/>
    <property type="project" value="InterPro"/>
</dbReference>